<accession>A0AAN9MVB7</accession>
<organism evidence="2 3">
    <name type="scientific">Canavalia gladiata</name>
    <name type="common">Sword bean</name>
    <name type="synonym">Dolichos gladiatus</name>
    <dbReference type="NCBI Taxonomy" id="3824"/>
    <lineage>
        <taxon>Eukaryota</taxon>
        <taxon>Viridiplantae</taxon>
        <taxon>Streptophyta</taxon>
        <taxon>Embryophyta</taxon>
        <taxon>Tracheophyta</taxon>
        <taxon>Spermatophyta</taxon>
        <taxon>Magnoliopsida</taxon>
        <taxon>eudicotyledons</taxon>
        <taxon>Gunneridae</taxon>
        <taxon>Pentapetalae</taxon>
        <taxon>rosids</taxon>
        <taxon>fabids</taxon>
        <taxon>Fabales</taxon>
        <taxon>Fabaceae</taxon>
        <taxon>Papilionoideae</taxon>
        <taxon>50 kb inversion clade</taxon>
        <taxon>NPAAA clade</taxon>
        <taxon>indigoferoid/millettioid clade</taxon>
        <taxon>Phaseoleae</taxon>
        <taxon>Canavalia</taxon>
    </lineage>
</organism>
<gene>
    <name evidence="2" type="ORF">VNO77_03416</name>
</gene>
<evidence type="ECO:0000313" key="3">
    <source>
        <dbReference type="Proteomes" id="UP001367508"/>
    </source>
</evidence>
<reference evidence="2 3" key="1">
    <citation type="submission" date="2024-01" db="EMBL/GenBank/DDBJ databases">
        <title>The genomes of 5 underutilized Papilionoideae crops provide insights into root nodulation and disease resistanc.</title>
        <authorList>
            <person name="Jiang F."/>
        </authorList>
    </citation>
    <scope>NUCLEOTIDE SEQUENCE [LARGE SCALE GENOMIC DNA]</scope>
    <source>
        <strain evidence="2">LVBAO_FW01</strain>
        <tissue evidence="2">Leaves</tissue>
    </source>
</reference>
<sequence length="140" mass="15509">MLSVKPMRHGLGGEEATSYMDFGVGGDDDTIIQAQESIEEVEVVQIETEEITSHKSRRRKEISKKKMAGKRGLSKKEGVKGGRGKKLHKVITVEEGDIEGLSSTVGDDVEVRNMKDKPRSETNVKGGLGALKNYEMWKVY</sequence>
<evidence type="ECO:0000256" key="1">
    <source>
        <dbReference type="SAM" id="MobiDB-lite"/>
    </source>
</evidence>
<keyword evidence="3" id="KW-1185">Reference proteome</keyword>
<protein>
    <submittedName>
        <fullName evidence="2">Uncharacterized protein</fullName>
    </submittedName>
</protein>
<evidence type="ECO:0000313" key="2">
    <source>
        <dbReference type="EMBL" id="KAK7361362.1"/>
    </source>
</evidence>
<proteinExistence type="predicted"/>
<dbReference type="AlphaFoldDB" id="A0AAN9MVB7"/>
<dbReference type="Proteomes" id="UP001367508">
    <property type="component" value="Unassembled WGS sequence"/>
</dbReference>
<comment type="caution">
    <text evidence="2">The sequence shown here is derived from an EMBL/GenBank/DDBJ whole genome shotgun (WGS) entry which is preliminary data.</text>
</comment>
<feature type="compositionally biased region" description="Basic residues" evidence="1">
    <location>
        <begin position="54"/>
        <end position="73"/>
    </location>
</feature>
<dbReference type="EMBL" id="JAYMYQ010000001">
    <property type="protein sequence ID" value="KAK7361362.1"/>
    <property type="molecule type" value="Genomic_DNA"/>
</dbReference>
<name>A0AAN9MVB7_CANGL</name>
<feature type="region of interest" description="Disordered" evidence="1">
    <location>
        <begin position="52"/>
        <end position="85"/>
    </location>
</feature>